<evidence type="ECO:0000256" key="4">
    <source>
        <dbReference type="ARBA" id="ARBA00022692"/>
    </source>
</evidence>
<evidence type="ECO:0000313" key="12">
    <source>
        <dbReference type="Proteomes" id="UP000887575"/>
    </source>
</evidence>
<dbReference type="PANTHER" id="PTHR45618">
    <property type="entry name" value="MITOCHONDRIAL DICARBOXYLATE CARRIER-RELATED"/>
    <property type="match status" value="1"/>
</dbReference>
<evidence type="ECO:0000256" key="10">
    <source>
        <dbReference type="PROSITE-ProRule" id="PRU00282"/>
    </source>
</evidence>
<dbReference type="WBParaSite" id="MBELARI_LOCUS8991">
    <property type="protein sequence ID" value="MBELARI_LOCUS8991"/>
    <property type="gene ID" value="MBELARI_LOCUS8991"/>
</dbReference>
<evidence type="ECO:0000256" key="2">
    <source>
        <dbReference type="ARBA" id="ARBA00006375"/>
    </source>
</evidence>
<evidence type="ECO:0000256" key="7">
    <source>
        <dbReference type="ARBA" id="ARBA00022989"/>
    </source>
</evidence>
<dbReference type="InterPro" id="IPR023395">
    <property type="entry name" value="MCP_dom_sf"/>
</dbReference>
<dbReference type="InterPro" id="IPR050391">
    <property type="entry name" value="Mito_Metabolite_Transporter"/>
</dbReference>
<comment type="similarity">
    <text evidence="2 11">Belongs to the mitochondrial carrier (TC 2.A.29) family.</text>
</comment>
<sequence length="328" mass="37057">MVLIQGVKDLIKEKIRLSRIINTAKKNNLNGRPGQIELGASRQQLDKSEVLSTSPSDPKRLINVLRDIKAIVSSTKKATGMLRVTYDIVKNEGAMSLWRGVAPAISRHYVYTGIRMGAYEFMRAEWYNEEKEAQFPVWKSAICGLVSGAVAQFFASPTDLVKVQMQMEGLRKLANLPPRYTNTWDAFRSVYRSHGFFAALLNMADLATYDRAKHWLIQNAGMKDNLLTHGISSACSGLMAAIVSTPADVVKTRMMDQIRHLHDHDSSSGKPSKIHRGSIDCLMHIVRKEGFWALYRGFVPTYVRMAPWSLTFWISYEKIRWLTGAPSF</sequence>
<name>A0AAF3FQG8_9BILA</name>
<dbReference type="InterPro" id="IPR018108">
    <property type="entry name" value="MCP_transmembrane"/>
</dbReference>
<dbReference type="Proteomes" id="UP000887575">
    <property type="component" value="Unassembled WGS sequence"/>
</dbReference>
<keyword evidence="4 10" id="KW-0812">Transmembrane</keyword>
<evidence type="ECO:0000256" key="11">
    <source>
        <dbReference type="RuleBase" id="RU000488"/>
    </source>
</evidence>
<keyword evidence="12" id="KW-1185">Reference proteome</keyword>
<evidence type="ECO:0000256" key="5">
    <source>
        <dbReference type="ARBA" id="ARBA00022737"/>
    </source>
</evidence>
<reference evidence="13" key="1">
    <citation type="submission" date="2024-02" db="UniProtKB">
        <authorList>
            <consortium name="WormBaseParasite"/>
        </authorList>
    </citation>
    <scope>IDENTIFICATION</scope>
</reference>
<keyword evidence="3 11" id="KW-0813">Transport</keyword>
<keyword evidence="7" id="KW-1133">Transmembrane helix</keyword>
<accession>A0AAF3FQG8</accession>
<keyword evidence="5" id="KW-0677">Repeat</keyword>
<evidence type="ECO:0000256" key="1">
    <source>
        <dbReference type="ARBA" id="ARBA00004448"/>
    </source>
</evidence>
<evidence type="ECO:0000256" key="6">
    <source>
        <dbReference type="ARBA" id="ARBA00022792"/>
    </source>
</evidence>
<evidence type="ECO:0000256" key="9">
    <source>
        <dbReference type="ARBA" id="ARBA00023136"/>
    </source>
</evidence>
<protein>
    <recommendedName>
        <fullName evidence="14">Mitochondrial uncoupling protein 4</fullName>
    </recommendedName>
</protein>
<dbReference type="Gene3D" id="1.50.40.10">
    <property type="entry name" value="Mitochondrial carrier domain"/>
    <property type="match status" value="1"/>
</dbReference>
<keyword evidence="6" id="KW-0999">Mitochondrion inner membrane</keyword>
<dbReference type="FunFam" id="1.50.40.10:FF:000062">
    <property type="entry name" value="mitochondrial uncoupling protein 3"/>
    <property type="match status" value="1"/>
</dbReference>
<feature type="repeat" description="Solcar" evidence="10">
    <location>
        <begin position="33"/>
        <end position="125"/>
    </location>
</feature>
<evidence type="ECO:0000256" key="3">
    <source>
        <dbReference type="ARBA" id="ARBA00022448"/>
    </source>
</evidence>
<dbReference type="Pfam" id="PF00153">
    <property type="entry name" value="Mito_carr"/>
    <property type="match status" value="3"/>
</dbReference>
<evidence type="ECO:0008006" key="14">
    <source>
        <dbReference type="Google" id="ProtNLM"/>
    </source>
</evidence>
<organism evidence="12 13">
    <name type="scientific">Mesorhabditis belari</name>
    <dbReference type="NCBI Taxonomy" id="2138241"/>
    <lineage>
        <taxon>Eukaryota</taxon>
        <taxon>Metazoa</taxon>
        <taxon>Ecdysozoa</taxon>
        <taxon>Nematoda</taxon>
        <taxon>Chromadorea</taxon>
        <taxon>Rhabditida</taxon>
        <taxon>Rhabditina</taxon>
        <taxon>Rhabditomorpha</taxon>
        <taxon>Rhabditoidea</taxon>
        <taxon>Rhabditidae</taxon>
        <taxon>Mesorhabditinae</taxon>
        <taxon>Mesorhabditis</taxon>
    </lineage>
</organism>
<dbReference type="SUPFAM" id="SSF103506">
    <property type="entry name" value="Mitochondrial carrier"/>
    <property type="match status" value="1"/>
</dbReference>
<keyword evidence="8" id="KW-0496">Mitochondrion</keyword>
<evidence type="ECO:0000256" key="8">
    <source>
        <dbReference type="ARBA" id="ARBA00023128"/>
    </source>
</evidence>
<dbReference type="AlphaFoldDB" id="A0AAF3FQG8"/>
<dbReference type="PROSITE" id="PS50920">
    <property type="entry name" value="SOLCAR"/>
    <property type="match status" value="2"/>
</dbReference>
<evidence type="ECO:0000313" key="13">
    <source>
        <dbReference type="WBParaSite" id="MBELARI_LOCUS8991"/>
    </source>
</evidence>
<feature type="repeat" description="Solcar" evidence="10">
    <location>
        <begin position="224"/>
        <end position="322"/>
    </location>
</feature>
<comment type="subcellular location">
    <subcellularLocation>
        <location evidence="1">Mitochondrion inner membrane</location>
        <topology evidence="1">Multi-pass membrane protein</topology>
    </subcellularLocation>
</comment>
<keyword evidence="9 10" id="KW-0472">Membrane</keyword>
<dbReference type="GO" id="GO:0005743">
    <property type="term" value="C:mitochondrial inner membrane"/>
    <property type="evidence" value="ECO:0007669"/>
    <property type="project" value="UniProtKB-SubCell"/>
</dbReference>
<proteinExistence type="inferred from homology"/>